<dbReference type="AlphaFoldDB" id="Q2GEZ0"/>
<dbReference type="Pfam" id="PF04972">
    <property type="entry name" value="BON"/>
    <property type="match status" value="2"/>
</dbReference>
<proteinExistence type="predicted"/>
<dbReference type="InterPro" id="IPR014004">
    <property type="entry name" value="Transpt-assoc_nodulatn_dom_bac"/>
</dbReference>
<dbReference type="HOGENOM" id="CLU_083606_5_2_5"/>
<dbReference type="InterPro" id="IPR007055">
    <property type="entry name" value="BON_dom"/>
</dbReference>
<protein>
    <submittedName>
        <fullName evidence="2">Osmotically inducible protein</fullName>
    </submittedName>
</protein>
<feature type="domain" description="BON" evidence="1">
    <location>
        <begin position="67"/>
        <end position="133"/>
    </location>
</feature>
<dbReference type="PROSITE" id="PS51257">
    <property type="entry name" value="PROKAR_LIPOPROTEIN"/>
    <property type="match status" value="1"/>
</dbReference>
<dbReference type="Gene3D" id="3.30.1340.30">
    <property type="match status" value="2"/>
</dbReference>
<feature type="domain" description="BON" evidence="1">
    <location>
        <begin position="140"/>
        <end position="208"/>
    </location>
</feature>
<evidence type="ECO:0000313" key="2">
    <source>
        <dbReference type="EMBL" id="ABD45746.1"/>
    </source>
</evidence>
<accession>Q2GEZ0</accession>
<dbReference type="STRING" id="222891.NSE_0055"/>
<organism evidence="2 3">
    <name type="scientific">Ehrlichia sennetsu (strain ATCC VR-367 / Miyayama)</name>
    <name type="common">Neorickettsia sennetsu</name>
    <dbReference type="NCBI Taxonomy" id="222891"/>
    <lineage>
        <taxon>Bacteria</taxon>
        <taxon>Pseudomonadati</taxon>
        <taxon>Pseudomonadota</taxon>
        <taxon>Alphaproteobacteria</taxon>
        <taxon>Rickettsiales</taxon>
        <taxon>Anaplasmataceae</taxon>
        <taxon>Ehrlichia</taxon>
    </lineage>
</organism>
<dbReference type="eggNOG" id="COG2823">
    <property type="taxonomic scope" value="Bacteria"/>
</dbReference>
<dbReference type="InterPro" id="IPR051686">
    <property type="entry name" value="Lipoprotein_DolP"/>
</dbReference>
<evidence type="ECO:0000313" key="3">
    <source>
        <dbReference type="Proteomes" id="UP000001942"/>
    </source>
</evidence>
<dbReference type="PANTHER" id="PTHR34606:SF15">
    <property type="entry name" value="BON DOMAIN-CONTAINING PROTEIN"/>
    <property type="match status" value="1"/>
</dbReference>
<gene>
    <name evidence="2" type="ordered locus">NSE_0055</name>
</gene>
<dbReference type="Proteomes" id="UP000001942">
    <property type="component" value="Chromosome"/>
</dbReference>
<dbReference type="SMART" id="SM00749">
    <property type="entry name" value="BON"/>
    <property type="match status" value="1"/>
</dbReference>
<dbReference type="KEGG" id="nse:NSE_0055"/>
<reference evidence="2 3" key="1">
    <citation type="journal article" date="2006" name="PLoS Genet.">
        <title>Comparative genomics of emerging human ehrlichiosis agents.</title>
        <authorList>
            <person name="Dunning Hotopp J.C."/>
            <person name="Lin M."/>
            <person name="Madupu R."/>
            <person name="Crabtree J."/>
            <person name="Angiuoli S.V."/>
            <person name="Eisen J.A."/>
            <person name="Seshadri R."/>
            <person name="Ren Q."/>
            <person name="Wu M."/>
            <person name="Utterback T.R."/>
            <person name="Smith S."/>
            <person name="Lewis M."/>
            <person name="Khouri H."/>
            <person name="Zhang C."/>
            <person name="Niu H."/>
            <person name="Lin Q."/>
            <person name="Ohashi N."/>
            <person name="Zhi N."/>
            <person name="Nelson W."/>
            <person name="Brinkac L.M."/>
            <person name="Dodson R.J."/>
            <person name="Rosovitz M.J."/>
            <person name="Sundaram J."/>
            <person name="Daugherty S.C."/>
            <person name="Davidsen T."/>
            <person name="Durkin A.S."/>
            <person name="Gwinn M."/>
            <person name="Haft D.H."/>
            <person name="Selengut J.D."/>
            <person name="Sullivan S.A."/>
            <person name="Zafar N."/>
            <person name="Zhou L."/>
            <person name="Benahmed F."/>
            <person name="Forberger H."/>
            <person name="Halpin R."/>
            <person name="Mulligan S."/>
            <person name="Robinson J."/>
            <person name="White O."/>
            <person name="Rikihisa Y."/>
            <person name="Tettelin H."/>
        </authorList>
    </citation>
    <scope>NUCLEOTIDE SEQUENCE [LARGE SCALE GENOMIC DNA]</scope>
    <source>
        <strain evidence="3">ATCC VR-367 / Miyayama</strain>
    </source>
</reference>
<evidence type="ECO:0000259" key="1">
    <source>
        <dbReference type="PROSITE" id="PS50914"/>
    </source>
</evidence>
<keyword evidence="3" id="KW-1185">Reference proteome</keyword>
<dbReference type="PANTHER" id="PTHR34606">
    <property type="entry name" value="BON DOMAIN-CONTAINING PROTEIN"/>
    <property type="match status" value="1"/>
</dbReference>
<sequence>MIVVLRLFGVLLSFTSCSPLLEMRTYVTFLFLAVFCLPACTPLLIGTTAATVAVTSIQDKGTGEVIDDEAILSRVSGVISSKNFCRDLTVSVNEGSVLIYGSVRNSTDRVAASKLVWSQEGVREVINEIQVQDREESFAESAWIAAQIKLALLLKSSVKSFSYTVEVVDGTVYLLGVAQSKEEFSRVYDIAKRIEGVKGVVSYVRLKSSTGIPLQLHKH</sequence>
<dbReference type="EMBL" id="CP000237">
    <property type="protein sequence ID" value="ABD45746.1"/>
    <property type="molecule type" value="Genomic_DNA"/>
</dbReference>
<dbReference type="PROSITE" id="PS50914">
    <property type="entry name" value="BON"/>
    <property type="match status" value="2"/>
</dbReference>
<name>Q2GEZ0_EHRS3</name>